<gene>
    <name evidence="2" type="ORF">FIV46_16160</name>
</gene>
<name>A0A501PBB3_9PROT</name>
<comment type="caution">
    <text evidence="2">The sequence shown here is derived from an EMBL/GenBank/DDBJ whole genome shotgun (WGS) entry which is preliminary data.</text>
</comment>
<reference evidence="3" key="1">
    <citation type="submission" date="2019-06" db="EMBL/GenBank/DDBJ databases">
        <title>The complete genome of Emcibacter congregatus ZYLT.</title>
        <authorList>
            <person name="Zhao Z."/>
        </authorList>
    </citation>
    <scope>NUCLEOTIDE SEQUENCE [LARGE SCALE GENOMIC DNA]</scope>
    <source>
        <strain evidence="3">MCCC 1A06723</strain>
    </source>
</reference>
<dbReference type="Gene3D" id="2.60.120.10">
    <property type="entry name" value="Jelly Rolls"/>
    <property type="match status" value="1"/>
</dbReference>
<organism evidence="2 3">
    <name type="scientific">Emcibacter nanhaiensis</name>
    <dbReference type="NCBI Taxonomy" id="1505037"/>
    <lineage>
        <taxon>Bacteria</taxon>
        <taxon>Pseudomonadati</taxon>
        <taxon>Pseudomonadota</taxon>
        <taxon>Alphaproteobacteria</taxon>
        <taxon>Emcibacterales</taxon>
        <taxon>Emcibacteraceae</taxon>
        <taxon>Emcibacter</taxon>
    </lineage>
</organism>
<evidence type="ECO:0000259" key="1">
    <source>
        <dbReference type="Pfam" id="PF07883"/>
    </source>
</evidence>
<proteinExistence type="predicted"/>
<dbReference type="AlphaFoldDB" id="A0A501PBB3"/>
<evidence type="ECO:0000313" key="2">
    <source>
        <dbReference type="EMBL" id="TPD57640.1"/>
    </source>
</evidence>
<dbReference type="InterPro" id="IPR013096">
    <property type="entry name" value="Cupin_2"/>
</dbReference>
<feature type="domain" description="Cupin type-2" evidence="1">
    <location>
        <begin position="32"/>
        <end position="99"/>
    </location>
</feature>
<protein>
    <submittedName>
        <fullName evidence="2">Cupin domain-containing protein</fullName>
    </submittedName>
</protein>
<dbReference type="OrthoDB" id="9798709at2"/>
<evidence type="ECO:0000313" key="3">
    <source>
        <dbReference type="Proteomes" id="UP000319148"/>
    </source>
</evidence>
<sequence>MANKQTDHDWGRMDWLLDGEEAEGPGFSVAKMIMEAGRVGEKHCHDNCQEFLMVEQGRVILEMDGRQRELHGGESILIPAGAVHRIINNCCEIAVLTLVYSTHDRQYTSVD</sequence>
<accession>A0A501PBB3</accession>
<dbReference type="Pfam" id="PF07883">
    <property type="entry name" value="Cupin_2"/>
    <property type="match status" value="1"/>
</dbReference>
<dbReference type="Proteomes" id="UP000319148">
    <property type="component" value="Unassembled WGS sequence"/>
</dbReference>
<dbReference type="EMBL" id="VFIY01000018">
    <property type="protein sequence ID" value="TPD57640.1"/>
    <property type="molecule type" value="Genomic_DNA"/>
</dbReference>
<keyword evidence="3" id="KW-1185">Reference proteome</keyword>
<dbReference type="InterPro" id="IPR011051">
    <property type="entry name" value="RmlC_Cupin_sf"/>
</dbReference>
<dbReference type="InterPro" id="IPR014710">
    <property type="entry name" value="RmlC-like_jellyroll"/>
</dbReference>
<dbReference type="RefSeq" id="WP_139941955.1">
    <property type="nucleotide sequence ID" value="NZ_JBHSYP010000005.1"/>
</dbReference>
<dbReference type="SUPFAM" id="SSF51182">
    <property type="entry name" value="RmlC-like cupins"/>
    <property type="match status" value="1"/>
</dbReference>